<name>A0A158SX92_HAEIF</name>
<protein>
    <submittedName>
        <fullName evidence="1">Uncharacterized protein</fullName>
    </submittedName>
</protein>
<accession>A0A158SX92</accession>
<proteinExistence type="predicted"/>
<reference evidence="1 2" key="1">
    <citation type="submission" date="2014-05" db="EMBL/GenBank/DDBJ databases">
        <title>Methylome analysis of the phasevarions of Haemophilus influenzae.</title>
        <authorList>
            <person name="Atack J.M."/>
            <person name="Fox K.L."/>
            <person name="Power P.M."/>
            <person name="Clark T."/>
            <person name="Jurcisek J."/>
            <person name="Korlach J."/>
            <person name="Bakaletz L.O."/>
            <person name="Jennings M.P."/>
        </authorList>
    </citation>
    <scope>NUCLEOTIDE SEQUENCE [LARGE SCALE GENOMIC DNA]</scope>
    <source>
        <strain evidence="1 2">1209</strain>
    </source>
</reference>
<dbReference type="Proteomes" id="UP000050700">
    <property type="component" value="Unassembled WGS sequence"/>
</dbReference>
<gene>
    <name evidence="1" type="ORF">NTHI1209_01093</name>
</gene>
<dbReference type="AlphaFoldDB" id="A0A158SX92"/>
<evidence type="ECO:0000313" key="2">
    <source>
        <dbReference type="Proteomes" id="UP000050700"/>
    </source>
</evidence>
<comment type="caution">
    <text evidence="1">The sequence shown here is derived from an EMBL/GenBank/DDBJ whole genome shotgun (WGS) entry which is preliminary data.</text>
</comment>
<sequence length="34" mass="4155">MIHWKIGFIELLTKFNQSRRLRAYLIRPLLSLNL</sequence>
<evidence type="ECO:0000313" key="1">
    <source>
        <dbReference type="EMBL" id="KIS35486.1"/>
    </source>
</evidence>
<dbReference type="EMBL" id="JMQP01000002">
    <property type="protein sequence ID" value="KIS35486.1"/>
    <property type="molecule type" value="Genomic_DNA"/>
</dbReference>
<organism evidence="1 2">
    <name type="scientific">Haemophilus influenzae</name>
    <dbReference type="NCBI Taxonomy" id="727"/>
    <lineage>
        <taxon>Bacteria</taxon>
        <taxon>Pseudomonadati</taxon>
        <taxon>Pseudomonadota</taxon>
        <taxon>Gammaproteobacteria</taxon>
        <taxon>Pasteurellales</taxon>
        <taxon>Pasteurellaceae</taxon>
        <taxon>Haemophilus</taxon>
    </lineage>
</organism>